<organism evidence="2 3">
    <name type="scientific">Anaerocolumna aminovalerica</name>
    <dbReference type="NCBI Taxonomy" id="1527"/>
    <lineage>
        <taxon>Bacteria</taxon>
        <taxon>Bacillati</taxon>
        <taxon>Bacillota</taxon>
        <taxon>Clostridia</taxon>
        <taxon>Lachnospirales</taxon>
        <taxon>Lachnospiraceae</taxon>
        <taxon>Anaerocolumna</taxon>
    </lineage>
</organism>
<dbReference type="OrthoDB" id="1761263at2"/>
<keyword evidence="3" id="KW-1185">Reference proteome</keyword>
<dbReference type="EMBL" id="FOWD01000028">
    <property type="protein sequence ID" value="SFO46286.1"/>
    <property type="molecule type" value="Genomic_DNA"/>
</dbReference>
<dbReference type="STRING" id="1527.SAMN04489757_12851"/>
<evidence type="ECO:0000313" key="2">
    <source>
        <dbReference type="EMBL" id="SFO46286.1"/>
    </source>
</evidence>
<dbReference type="RefSeq" id="WP_091687607.1">
    <property type="nucleotide sequence ID" value="NZ_BAABFM010000011.1"/>
</dbReference>
<protein>
    <recommendedName>
        <fullName evidence="4">Peptidase_C39 like family protein</fullName>
    </recommendedName>
</protein>
<feature type="transmembrane region" description="Helical" evidence="1">
    <location>
        <begin position="5"/>
        <end position="22"/>
    </location>
</feature>
<evidence type="ECO:0000256" key="1">
    <source>
        <dbReference type="SAM" id="Phobius"/>
    </source>
</evidence>
<keyword evidence="1" id="KW-0812">Transmembrane</keyword>
<dbReference type="Proteomes" id="UP000198806">
    <property type="component" value="Unassembled WGS sequence"/>
</dbReference>
<keyword evidence="1" id="KW-0472">Membrane</keyword>
<dbReference type="SUPFAM" id="SSF82171">
    <property type="entry name" value="DPP6 N-terminal domain-like"/>
    <property type="match status" value="1"/>
</dbReference>
<keyword evidence="1" id="KW-1133">Transmembrane helix</keyword>
<accession>A0A1I5HE72</accession>
<evidence type="ECO:0000313" key="3">
    <source>
        <dbReference type="Proteomes" id="UP000198806"/>
    </source>
</evidence>
<sequence>MLKHVYKGIILLCVFAASLYYFSLDMKEEVVRVEKTVQMSKASFPIVTLKVNGTELNQMHGYSNTMSAGTVRESITPLDKDQSFTIVIDEKENDVKRVIYELRSVSDQRLLKTDTINALDKEGDFKTAKIKLDASLEVNEEYAVKITLVTIKSKKMNYYTRVKLLPDSNYKEKLDFVLDFHNTIMDKQKAEDIIRYLEPDPKQDNSNFAHVNIHSSFDLVSWGNLKPQVIGDVIPTIKELSPDMGSIQLKYRVSAETDSGQEFYNVQEFYRVRYTSSRMYLLNYERRMESVFDINLTSLAKSQFKVGVTNQEKMDLVTSADDTKLAFVRERELWYYNLAENDAIKVFSFRQEESDSIRDIYDQHNVKILNLDDSGNIDFIVYGYMNRGVYEGRVGIVLYRFYSGENRIEELVYIPTNVTYQILKEQLGEFSYVNQFSTFYFTIHNTIYAYNLITSNLTTVATDINNEGYIVSKKEQYLAFQNSSDPLKADTITILDLETGAEQQINAPKGSNIRLLGKIHENIVYGFVKHNDITTTVDGEPLVPMYQIQIADYNRNVLKDYKKSGYFITDTIIEDNIITLLRVEQVKENGKTYYKTASSDNILNKVIQSPSVFKLAERVTDLTLTEQYISLPSGYSMEEKPKGRQTVNTIISRDTTLRLKEEERLPDEYVVYALGEIEGFYDHAGEAIEKASSLVGTVLNGNQEVIWERGVRKPSNEIKNIDPVYETDSLNSIMASAFMLVSYQKGGTINSSQVTNQVSAHEFLSQNFGNKLLNLTGCSLDDVLYYVSDQRPVLALKNSNQGVLIVGYDNYNITVIDPVLKRTMKLGLNDSMAMFEAAGNVFISYKK</sequence>
<gene>
    <name evidence="2" type="ORF">SAMN04489757_12851</name>
</gene>
<dbReference type="AlphaFoldDB" id="A0A1I5HE72"/>
<proteinExistence type="predicted"/>
<reference evidence="2 3" key="1">
    <citation type="submission" date="2016-10" db="EMBL/GenBank/DDBJ databases">
        <authorList>
            <person name="de Groot N.N."/>
        </authorList>
    </citation>
    <scope>NUCLEOTIDE SEQUENCE [LARGE SCALE GENOMIC DNA]</scope>
    <source>
        <strain evidence="2 3">DSM 1283</strain>
    </source>
</reference>
<name>A0A1I5HE72_9FIRM</name>
<evidence type="ECO:0008006" key="4">
    <source>
        <dbReference type="Google" id="ProtNLM"/>
    </source>
</evidence>